<accession>A0A0F9GB87</accession>
<protein>
    <submittedName>
        <fullName evidence="1">Uncharacterized protein</fullName>
    </submittedName>
</protein>
<evidence type="ECO:0000313" key="1">
    <source>
        <dbReference type="EMBL" id="KKL96008.1"/>
    </source>
</evidence>
<sequence length="71" mass="7699">MSNVACIVTDCFGDAIWWLVAEDADYRPPQSAFSCDNREHLMSAIGAILDELMVSAGAIKFQVSEEGFPSA</sequence>
<comment type="caution">
    <text evidence="1">The sequence shown here is derived from an EMBL/GenBank/DDBJ whole genome shotgun (WGS) entry which is preliminary data.</text>
</comment>
<gene>
    <name evidence="1" type="ORF">LCGC14_1848830</name>
</gene>
<proteinExistence type="predicted"/>
<organism evidence="1">
    <name type="scientific">marine sediment metagenome</name>
    <dbReference type="NCBI Taxonomy" id="412755"/>
    <lineage>
        <taxon>unclassified sequences</taxon>
        <taxon>metagenomes</taxon>
        <taxon>ecological metagenomes</taxon>
    </lineage>
</organism>
<dbReference type="EMBL" id="LAZR01018544">
    <property type="protein sequence ID" value="KKL96008.1"/>
    <property type="molecule type" value="Genomic_DNA"/>
</dbReference>
<reference evidence="1" key="1">
    <citation type="journal article" date="2015" name="Nature">
        <title>Complex archaea that bridge the gap between prokaryotes and eukaryotes.</title>
        <authorList>
            <person name="Spang A."/>
            <person name="Saw J.H."/>
            <person name="Jorgensen S.L."/>
            <person name="Zaremba-Niedzwiedzka K."/>
            <person name="Martijn J."/>
            <person name="Lind A.E."/>
            <person name="van Eijk R."/>
            <person name="Schleper C."/>
            <person name="Guy L."/>
            <person name="Ettema T.J."/>
        </authorList>
    </citation>
    <scope>NUCLEOTIDE SEQUENCE</scope>
</reference>
<dbReference type="AlphaFoldDB" id="A0A0F9GB87"/>
<name>A0A0F9GB87_9ZZZZ</name>